<dbReference type="GO" id="GO:0031640">
    <property type="term" value="P:killing of cells of another organism"/>
    <property type="evidence" value="ECO:0007669"/>
    <property type="project" value="UniProtKB-KW"/>
</dbReference>
<feature type="disulfide bond" evidence="7">
    <location>
        <begin position="66"/>
        <end position="72"/>
    </location>
</feature>
<dbReference type="Pfam" id="PF05497">
    <property type="entry name" value="Destabilase"/>
    <property type="match status" value="1"/>
</dbReference>
<evidence type="ECO:0000256" key="2">
    <source>
        <dbReference type="ARBA" id="ARBA00012732"/>
    </source>
</evidence>
<sequence length="185" mass="20247">MVLVTSRRQYKREYSQTEVSLWCFVMADCRGVLVGLVLLAVAALVRGQAPPLRLEPVSELCLGCICEAMSNCNRTLQCSGDVCGLFRITWAYWSDAGKPLLTAQDDVNAPDAYSRCVIDPQCAGRTVTGYMTKFAQDCNGDGVVNCYDYAAIHRLGGYGCRGNVDVPYQTKFANCLKDVSPFLTG</sequence>
<evidence type="ECO:0000313" key="9">
    <source>
        <dbReference type="EMBL" id="JAT16729.1"/>
    </source>
</evidence>
<accession>A0A1B6KZ40</accession>
<keyword evidence="7" id="KW-1015">Disulfide bond</keyword>
<dbReference type="EC" id="3.2.1.17" evidence="2"/>
<keyword evidence="5" id="KW-0378">Hydrolase</keyword>
<dbReference type="FunFam" id="1.10.530.10:FF:000019">
    <property type="entry name" value="lysozyme"/>
    <property type="match status" value="1"/>
</dbReference>
<dbReference type="GO" id="GO:0003796">
    <property type="term" value="F:lysozyme activity"/>
    <property type="evidence" value="ECO:0007669"/>
    <property type="project" value="UniProtKB-EC"/>
</dbReference>
<feature type="disulfide bond" evidence="7">
    <location>
        <begin position="116"/>
        <end position="122"/>
    </location>
</feature>
<evidence type="ECO:0000256" key="4">
    <source>
        <dbReference type="ARBA" id="ARBA00022638"/>
    </source>
</evidence>
<dbReference type="EMBL" id="GEBQ01023248">
    <property type="protein sequence ID" value="JAT16729.1"/>
    <property type="molecule type" value="Transcribed_RNA"/>
</dbReference>
<feature type="disulfide bond" evidence="7">
    <location>
        <begin position="61"/>
        <end position="146"/>
    </location>
</feature>
<dbReference type="AlphaFoldDB" id="A0A1B6KZ40"/>
<evidence type="ECO:0000256" key="3">
    <source>
        <dbReference type="ARBA" id="ARBA00022529"/>
    </source>
</evidence>
<dbReference type="InterPro" id="IPR008597">
    <property type="entry name" value="Invert_lysozyme"/>
</dbReference>
<dbReference type="CDD" id="cd16890">
    <property type="entry name" value="lyz_i"/>
    <property type="match status" value="1"/>
</dbReference>
<keyword evidence="4" id="KW-0081">Bacteriolytic enzyme</keyword>
<evidence type="ECO:0000256" key="5">
    <source>
        <dbReference type="ARBA" id="ARBA00022801"/>
    </source>
</evidence>
<organism evidence="9">
    <name type="scientific">Graphocephala atropunctata</name>
    <dbReference type="NCBI Taxonomy" id="36148"/>
    <lineage>
        <taxon>Eukaryota</taxon>
        <taxon>Metazoa</taxon>
        <taxon>Ecdysozoa</taxon>
        <taxon>Arthropoda</taxon>
        <taxon>Hexapoda</taxon>
        <taxon>Insecta</taxon>
        <taxon>Pterygota</taxon>
        <taxon>Neoptera</taxon>
        <taxon>Paraneoptera</taxon>
        <taxon>Hemiptera</taxon>
        <taxon>Auchenorrhyncha</taxon>
        <taxon>Membracoidea</taxon>
        <taxon>Cicadellidae</taxon>
        <taxon>Cicadellinae</taxon>
        <taxon>Cicadellini</taxon>
        <taxon>Graphocephala</taxon>
    </lineage>
</organism>
<proteinExistence type="predicted"/>
<evidence type="ECO:0000256" key="8">
    <source>
        <dbReference type="SAM" id="Phobius"/>
    </source>
</evidence>
<evidence type="ECO:0000256" key="7">
    <source>
        <dbReference type="PIRSR" id="PIRSR608597-3"/>
    </source>
</evidence>
<reference evidence="9" key="1">
    <citation type="submission" date="2015-11" db="EMBL/GenBank/DDBJ databases">
        <title>De novo transcriptome assembly of four potential Pierce s Disease insect vectors from Arizona vineyards.</title>
        <authorList>
            <person name="Tassone E.E."/>
        </authorList>
    </citation>
    <scope>NUCLEOTIDE SEQUENCE</scope>
</reference>
<dbReference type="PANTHER" id="PTHR11195:SF22">
    <property type="entry name" value="LYSOZYME"/>
    <property type="match status" value="1"/>
</dbReference>
<evidence type="ECO:0000256" key="1">
    <source>
        <dbReference type="ARBA" id="ARBA00000632"/>
    </source>
</evidence>
<keyword evidence="8" id="KW-0812">Transmembrane</keyword>
<dbReference type="GO" id="GO:0042742">
    <property type="term" value="P:defense response to bacterium"/>
    <property type="evidence" value="ECO:0007669"/>
    <property type="project" value="UniProtKB-KW"/>
</dbReference>
<evidence type="ECO:0000256" key="6">
    <source>
        <dbReference type="ARBA" id="ARBA00023295"/>
    </source>
</evidence>
<dbReference type="InterPro" id="IPR018247">
    <property type="entry name" value="EF_Hand_1_Ca_BS"/>
</dbReference>
<protein>
    <recommendedName>
        <fullName evidence="2">lysozyme</fullName>
        <ecNumber evidence="2">3.2.1.17</ecNumber>
    </recommendedName>
</protein>
<keyword evidence="6" id="KW-0326">Glycosidase</keyword>
<gene>
    <name evidence="9" type="ORF">g.19035</name>
</gene>
<keyword evidence="8" id="KW-0472">Membrane</keyword>
<feature type="disulfide bond" evidence="7">
    <location>
        <begin position="78"/>
        <end position="83"/>
    </location>
</feature>
<name>A0A1B6KZ40_9HEMI</name>
<feature type="transmembrane region" description="Helical" evidence="8">
    <location>
        <begin position="21"/>
        <end position="45"/>
    </location>
</feature>
<dbReference type="Gene3D" id="1.10.530.10">
    <property type="match status" value="1"/>
</dbReference>
<keyword evidence="8" id="KW-1133">Transmembrane helix</keyword>
<dbReference type="PROSITE" id="PS51909">
    <property type="entry name" value="LYSOZYME_I"/>
    <property type="match status" value="1"/>
</dbReference>
<keyword evidence="3" id="KW-0929">Antimicrobial</keyword>
<comment type="catalytic activity">
    <reaction evidence="1">
        <text>Hydrolysis of (1-&gt;4)-beta-linkages between N-acetylmuramic acid and N-acetyl-D-glucosamine residues in a peptidoglycan and between N-acetyl-D-glucosamine residues in chitodextrins.</text>
        <dbReference type="EC" id="3.2.1.17"/>
    </reaction>
</comment>
<dbReference type="PROSITE" id="PS00018">
    <property type="entry name" value="EF_HAND_1"/>
    <property type="match status" value="1"/>
</dbReference>
<dbReference type="PANTHER" id="PTHR11195">
    <property type="entry name" value="DESTABILASE-RELATED"/>
    <property type="match status" value="1"/>
</dbReference>